<dbReference type="Gene3D" id="1.10.4030.10">
    <property type="entry name" value="Porin chaperone SurA, peptide-binding domain"/>
    <property type="match status" value="1"/>
</dbReference>
<dbReference type="PATRIC" id="fig|83558.13.peg.1120"/>
<dbReference type="EMBL" id="LN847244">
    <property type="protein sequence ID" value="CRI50067.1"/>
    <property type="molecule type" value="Genomic_DNA"/>
</dbReference>
<dbReference type="EMBL" id="LN847240">
    <property type="protein sequence ID" value="CRI51130.1"/>
    <property type="molecule type" value="Genomic_DNA"/>
</dbReference>
<dbReference type="GO" id="GO:0003755">
    <property type="term" value="F:peptidyl-prolyl cis-trans isomerase activity"/>
    <property type="evidence" value="ECO:0007669"/>
    <property type="project" value="InterPro"/>
</dbReference>
<evidence type="ECO:0000313" key="8">
    <source>
        <dbReference type="EMBL" id="CRI51130.1"/>
    </source>
</evidence>
<dbReference type="EMBL" id="LN847238">
    <property type="protein sequence ID" value="CRI47724.1"/>
    <property type="molecule type" value="Genomic_DNA"/>
</dbReference>
<name>A0A0F7WXE0_CHLPN</name>
<proteinExistence type="predicted"/>
<dbReference type="EMBL" id="LN847228">
    <property type="protein sequence ID" value="CRI46578.1"/>
    <property type="molecule type" value="Genomic_DNA"/>
</dbReference>
<dbReference type="InterPro" id="IPR027304">
    <property type="entry name" value="Trigger_fact/SurA_dom_sf"/>
</dbReference>
<evidence type="ECO:0000313" key="9">
    <source>
        <dbReference type="EMBL" id="CRI52260.1"/>
    </source>
</evidence>
<dbReference type="EMBL" id="LN846999">
    <property type="protein sequence ID" value="CRI38721.1"/>
    <property type="molecule type" value="Genomic_DNA"/>
</dbReference>
<gene>
    <name evidence="1" type="ORF">BN1224_CV15_C_05540</name>
    <name evidence="3" type="ORF">BN1224_GiD_B_00960</name>
    <name evidence="4" type="ORF">BN1224_H12_FO_00080</name>
    <name evidence="5" type="ORF">BN1224_MUL2216_G_00660</name>
    <name evidence="6" type="ORF">BN1224_Panola_M_00860</name>
    <name evidence="8" type="ORF">BN1224_PB1_B_10990</name>
    <name evidence="7" type="ORF">BN1224_U1271_C_09440</name>
    <name evidence="9" type="ORF">BN1224_UZG1_C_01240</name>
    <name evidence="10" type="ORF">BN1224_Wien2_I_00970</name>
    <name evidence="11" type="ORF">BN1224_YK41_CG_00030</name>
    <name evidence="2" type="ORF">CWL029c_G_00850</name>
</gene>
<dbReference type="SUPFAM" id="SSF109998">
    <property type="entry name" value="Triger factor/SurA peptide-binding domain-like"/>
    <property type="match status" value="1"/>
</dbReference>
<organism evidence="3">
    <name type="scientific">Chlamydia pneumoniae</name>
    <name type="common">Chlamydophila pneumoniae</name>
    <dbReference type="NCBI Taxonomy" id="83558"/>
    <lineage>
        <taxon>Bacteria</taxon>
        <taxon>Pseudomonadati</taxon>
        <taxon>Chlamydiota</taxon>
        <taxon>Chlamydiia</taxon>
        <taxon>Chlamydiales</taxon>
        <taxon>Chlamydiaceae</taxon>
        <taxon>Chlamydia/Chlamydophila group</taxon>
        <taxon>Chlamydia</taxon>
    </lineage>
</organism>
<evidence type="ECO:0000313" key="7">
    <source>
        <dbReference type="EMBL" id="CRI50067.1"/>
    </source>
</evidence>
<evidence type="ECO:0000313" key="5">
    <source>
        <dbReference type="EMBL" id="CRI46578.1"/>
    </source>
</evidence>
<dbReference type="EMBL" id="LN847247">
    <property type="protein sequence ID" value="CRI52260.1"/>
    <property type="molecule type" value="Genomic_DNA"/>
</dbReference>
<evidence type="ECO:0000313" key="6">
    <source>
        <dbReference type="EMBL" id="CRI47724.1"/>
    </source>
</evidence>
<dbReference type="EMBL" id="LN847007">
    <property type="protein sequence ID" value="CRI40984.1"/>
    <property type="molecule type" value="Genomic_DNA"/>
</dbReference>
<dbReference type="InterPro" id="IPR046357">
    <property type="entry name" value="PPIase_dom_sf"/>
</dbReference>
<dbReference type="AlphaFoldDB" id="A0A0F7WXE0"/>
<dbReference type="EMBL" id="LN849058">
    <property type="protein sequence ID" value="CRI73754.1"/>
    <property type="molecule type" value="Genomic_DNA"/>
</dbReference>
<protein>
    <submittedName>
        <fullName evidence="3">Protein CPn_1058/CP_0792/CPj1058/CpB1100</fullName>
    </submittedName>
</protein>
<dbReference type="EMBL" id="LN847218">
    <property type="protein sequence ID" value="CRI44319.1"/>
    <property type="molecule type" value="Genomic_DNA"/>
</dbReference>
<dbReference type="EMBL" id="LN847009">
    <property type="protein sequence ID" value="CRI42113.1"/>
    <property type="molecule type" value="Genomic_DNA"/>
</dbReference>
<evidence type="ECO:0000313" key="10">
    <source>
        <dbReference type="EMBL" id="CRI54359.1"/>
    </source>
</evidence>
<sequence>MKLYQTLRGIVLVSTGCIFLGMHGGYAAEVPVTSSGYENLLESKEQDPSGLAIHDRILFKVDEENVVTALDVIHKLNLLFYNSYPHLIDSFPARSQYYTAMWPVVLESVIDEFLMVADAKAKRIATDPTAVNQEIEEMFGRDLSPLYAHFEMSPNDIFNVIDRTLTAQRVMGMMVRSKVMLKVTPGKIREYYRKLEEEASRKVIWKYRVLTIKANTESLASQIADKVRARLNEAKTWDKDRLTALVISQGGQLVCSEEFSRENSELSQSHKQELDLIGYPKELCGLPKAHKSGYKLYMLLDKTSGSIEPLDVMESKIKQHLFALEAESVEKQYKDRLRKRYGYDASMIAKLLSEEAPPLFSLL</sequence>
<dbReference type="Gene3D" id="3.10.50.40">
    <property type="match status" value="1"/>
</dbReference>
<evidence type="ECO:0000313" key="4">
    <source>
        <dbReference type="EMBL" id="CRI44319.1"/>
    </source>
</evidence>
<evidence type="ECO:0000313" key="1">
    <source>
        <dbReference type="EMBL" id="CRI38721.1"/>
    </source>
</evidence>
<dbReference type="SMR" id="A0A0F7WXE0"/>
<evidence type="ECO:0000313" key="11">
    <source>
        <dbReference type="EMBL" id="CRI73754.1"/>
    </source>
</evidence>
<dbReference type="RefSeq" id="WP_010883691.1">
    <property type="nucleotide sequence ID" value="NZ_CP172581.1"/>
</dbReference>
<evidence type="ECO:0000313" key="3">
    <source>
        <dbReference type="EMBL" id="CRI42113.1"/>
    </source>
</evidence>
<accession>A0A0F7WXE0</accession>
<dbReference type="GeneID" id="45051116"/>
<reference evidence="3" key="1">
    <citation type="submission" date="2015-05" db="EMBL/GenBank/DDBJ databases">
        <authorList>
            <person name="Rattei Thomas"/>
        </authorList>
    </citation>
    <scope>NUCLEOTIDE SEQUENCE</scope>
    <source>
        <strain evidence="1">CV15</strain>
        <strain evidence="2">CWL029c</strain>
        <strain evidence="3">GiD</strain>
        <strain evidence="4">H12</strain>
        <strain evidence="5">MUL2216</strain>
        <strain evidence="6">Panola</strain>
        <strain evidence="8">PB1</strain>
        <strain evidence="7">U1271</strain>
        <strain evidence="9">UZG1</strain>
        <strain evidence="10">Wien2</strain>
        <strain evidence="11">YK41</strain>
    </source>
</reference>
<evidence type="ECO:0000313" key="2">
    <source>
        <dbReference type="EMBL" id="CRI40984.1"/>
    </source>
</evidence>
<dbReference type="EMBL" id="LN847256">
    <property type="protein sequence ID" value="CRI54359.1"/>
    <property type="molecule type" value="Genomic_DNA"/>
</dbReference>
<dbReference type="OrthoDB" id="20874at2"/>